<feature type="region of interest" description="Disordered" evidence="5">
    <location>
        <begin position="54"/>
        <end position="76"/>
    </location>
</feature>
<dbReference type="InterPro" id="IPR057812">
    <property type="entry name" value="SH3_YKFC_2nd"/>
</dbReference>
<evidence type="ECO:0000256" key="4">
    <source>
        <dbReference type="ARBA" id="ARBA00022807"/>
    </source>
</evidence>
<protein>
    <submittedName>
        <fullName evidence="7">Hydrolase</fullName>
    </submittedName>
</protein>
<keyword evidence="3 7" id="KW-0378">Hydrolase</keyword>
<feature type="domain" description="NlpC/P60" evidence="6">
    <location>
        <begin position="267"/>
        <end position="393"/>
    </location>
</feature>
<evidence type="ECO:0000256" key="3">
    <source>
        <dbReference type="ARBA" id="ARBA00022801"/>
    </source>
</evidence>
<feature type="region of interest" description="Disordered" evidence="5">
    <location>
        <begin position="1"/>
        <end position="28"/>
    </location>
</feature>
<dbReference type="Proteomes" id="UP000023067">
    <property type="component" value="Unassembled WGS sequence"/>
</dbReference>
<dbReference type="RefSeq" id="WP_084148355.1">
    <property type="nucleotide sequence ID" value="NZ_BAAAOW010000012.1"/>
</dbReference>
<keyword evidence="4" id="KW-0788">Thiol protease</keyword>
<sequence>MGTHRHHRTPGREETGALPPLDGPRLTRRGGLRLAAAGAAGLVTALGTGGAMAAGPAPTGTGGRAGGTPARPPQDLPVPGEGLAPGVHAHCAVTATTLWVEPRGNRPGIDDPSLTTPVDLDAWNANMQDTETRRWLTGELESQAVLGSPVIVDEVDGDWARIVVTAQPTPRDPRGYPGWVPTTQLVVDEDFAAAAASSPTATVTALTSMLSRTPSGSAPLIPVSFDTVLPVLGRTGRSVRVAVPGGGSAHLPAEDVVVRAPGEQPPLPSVEDIIATGERFLGLRYLWAGVSAYGYDCSGFTYTLFHHHGITICRDAGPQMRDSGLEEVDREDLQRGDLVFFATEPGGDSIRHVALYLGEDMILQSPNAARSVEIMSLSEYDPDGEYAGARRVALAR</sequence>
<gene>
    <name evidence="7" type="ORF">BF93_15665</name>
</gene>
<dbReference type="PROSITE" id="PS51318">
    <property type="entry name" value="TAT"/>
    <property type="match status" value="1"/>
</dbReference>
<dbReference type="AlphaFoldDB" id="Z9JV22"/>
<dbReference type="HOGENOM" id="CLU_016043_13_2_11"/>
<dbReference type="STRING" id="396014.BF93_15665"/>
<dbReference type="EMBL" id="JDYK01000006">
    <property type="protein sequence ID" value="EWS81612.1"/>
    <property type="molecule type" value="Genomic_DNA"/>
</dbReference>
<organism evidence="7 8">
    <name type="scientific">Brachybacterium phenoliresistens</name>
    <dbReference type="NCBI Taxonomy" id="396014"/>
    <lineage>
        <taxon>Bacteria</taxon>
        <taxon>Bacillati</taxon>
        <taxon>Actinomycetota</taxon>
        <taxon>Actinomycetes</taxon>
        <taxon>Micrococcales</taxon>
        <taxon>Dermabacteraceae</taxon>
        <taxon>Brachybacterium</taxon>
    </lineage>
</organism>
<evidence type="ECO:0000313" key="7">
    <source>
        <dbReference type="EMBL" id="EWS81612.1"/>
    </source>
</evidence>
<dbReference type="GO" id="GO:0006508">
    <property type="term" value="P:proteolysis"/>
    <property type="evidence" value="ECO:0007669"/>
    <property type="project" value="UniProtKB-KW"/>
</dbReference>
<accession>Z9JV22</accession>
<dbReference type="InterPro" id="IPR000064">
    <property type="entry name" value="NLP_P60_dom"/>
</dbReference>
<dbReference type="PANTHER" id="PTHR47053:SF3">
    <property type="entry name" value="GAMMA-D-GLUTAMYL-L-LYSINE DIPEPTIDYL-PEPTIDASE"/>
    <property type="match status" value="1"/>
</dbReference>
<evidence type="ECO:0000256" key="5">
    <source>
        <dbReference type="SAM" id="MobiDB-lite"/>
    </source>
</evidence>
<name>Z9JV22_9MICO</name>
<evidence type="ECO:0000256" key="1">
    <source>
        <dbReference type="ARBA" id="ARBA00007074"/>
    </source>
</evidence>
<comment type="similarity">
    <text evidence="1">Belongs to the peptidase C40 family.</text>
</comment>
<proteinExistence type="inferred from homology"/>
<evidence type="ECO:0000313" key="8">
    <source>
        <dbReference type="Proteomes" id="UP000023067"/>
    </source>
</evidence>
<keyword evidence="8" id="KW-1185">Reference proteome</keyword>
<keyword evidence="2" id="KW-0645">Protease</keyword>
<dbReference type="SUPFAM" id="SSF54001">
    <property type="entry name" value="Cysteine proteinases"/>
    <property type="match status" value="1"/>
</dbReference>
<comment type="caution">
    <text evidence="7">The sequence shown here is derived from an EMBL/GenBank/DDBJ whole genome shotgun (WGS) entry which is preliminary data.</text>
</comment>
<dbReference type="Gene3D" id="2.30.30.40">
    <property type="entry name" value="SH3 Domains"/>
    <property type="match status" value="1"/>
</dbReference>
<dbReference type="Gene3D" id="3.90.1720.10">
    <property type="entry name" value="endopeptidase domain like (from Nostoc punctiforme)"/>
    <property type="match status" value="1"/>
</dbReference>
<dbReference type="PATRIC" id="fig|396014.3.peg.1478"/>
<dbReference type="Pfam" id="PF00877">
    <property type="entry name" value="NLPC_P60"/>
    <property type="match status" value="1"/>
</dbReference>
<dbReference type="InterPro" id="IPR051202">
    <property type="entry name" value="Peptidase_C40"/>
</dbReference>
<dbReference type="eggNOG" id="COG0791">
    <property type="taxonomic scope" value="Bacteria"/>
</dbReference>
<reference evidence="7 8" key="1">
    <citation type="submission" date="2014-02" db="EMBL/GenBank/DDBJ databases">
        <title>Genome sequence of Brachybacterium phenoliresistens strain W13A50.</title>
        <authorList>
            <person name="Wang X."/>
        </authorList>
    </citation>
    <scope>NUCLEOTIDE SEQUENCE [LARGE SCALE GENOMIC DNA]</scope>
    <source>
        <strain evidence="7 8">W13A50</strain>
    </source>
</reference>
<evidence type="ECO:0000259" key="6">
    <source>
        <dbReference type="PROSITE" id="PS51935"/>
    </source>
</evidence>
<dbReference type="PANTHER" id="PTHR47053">
    <property type="entry name" value="MUREIN DD-ENDOPEPTIDASE MEPH-RELATED"/>
    <property type="match status" value="1"/>
</dbReference>
<dbReference type="PROSITE" id="PS51935">
    <property type="entry name" value="NLPC_P60"/>
    <property type="match status" value="1"/>
</dbReference>
<dbReference type="InterPro" id="IPR038765">
    <property type="entry name" value="Papain-like_cys_pep_sf"/>
</dbReference>
<evidence type="ECO:0000256" key="2">
    <source>
        <dbReference type="ARBA" id="ARBA00022670"/>
    </source>
</evidence>
<dbReference type="Pfam" id="PF23795">
    <property type="entry name" value="SH3_YKFC_2nd"/>
    <property type="match status" value="1"/>
</dbReference>
<dbReference type="GO" id="GO:0008234">
    <property type="term" value="F:cysteine-type peptidase activity"/>
    <property type="evidence" value="ECO:0007669"/>
    <property type="project" value="UniProtKB-KW"/>
</dbReference>
<dbReference type="InterPro" id="IPR006311">
    <property type="entry name" value="TAT_signal"/>
</dbReference>